<keyword evidence="2" id="KW-0067">ATP-binding</keyword>
<evidence type="ECO:0000256" key="2">
    <source>
        <dbReference type="ARBA" id="ARBA00022840"/>
    </source>
</evidence>
<name>A0AAD5XQF1_9FUNG</name>
<dbReference type="PROSITE" id="PS00455">
    <property type="entry name" value="AMP_BINDING"/>
    <property type="match status" value="1"/>
</dbReference>
<dbReference type="InterPro" id="IPR020845">
    <property type="entry name" value="AMP-binding_CS"/>
</dbReference>
<organism evidence="4 5">
    <name type="scientific">Geranomyces variabilis</name>
    <dbReference type="NCBI Taxonomy" id="109894"/>
    <lineage>
        <taxon>Eukaryota</taxon>
        <taxon>Fungi</taxon>
        <taxon>Fungi incertae sedis</taxon>
        <taxon>Chytridiomycota</taxon>
        <taxon>Chytridiomycota incertae sedis</taxon>
        <taxon>Chytridiomycetes</taxon>
        <taxon>Spizellomycetales</taxon>
        <taxon>Powellomycetaceae</taxon>
        <taxon>Geranomyces</taxon>
    </lineage>
</organism>
<proteinExistence type="predicted"/>
<dbReference type="AlphaFoldDB" id="A0AAD5XQF1"/>
<keyword evidence="1" id="KW-0547">Nucleotide-binding</keyword>
<dbReference type="GO" id="GO:0016020">
    <property type="term" value="C:membrane"/>
    <property type="evidence" value="ECO:0007669"/>
    <property type="project" value="TreeGrafter"/>
</dbReference>
<dbReference type="InterPro" id="IPR042099">
    <property type="entry name" value="ANL_N_sf"/>
</dbReference>
<comment type="caution">
    <text evidence="4">The sequence shown here is derived from an EMBL/GenBank/DDBJ whole genome shotgun (WGS) entry which is preliminary data.</text>
</comment>
<protein>
    <submittedName>
        <fullName evidence="4">Long-chain-fatty-acid--CoA ligase 6</fullName>
    </submittedName>
</protein>
<dbReference type="PANTHER" id="PTHR43272">
    <property type="entry name" value="LONG-CHAIN-FATTY-ACID--COA LIGASE"/>
    <property type="match status" value="1"/>
</dbReference>
<evidence type="ECO:0000256" key="1">
    <source>
        <dbReference type="ARBA" id="ARBA00022741"/>
    </source>
</evidence>
<evidence type="ECO:0000259" key="3">
    <source>
        <dbReference type="Pfam" id="PF00501"/>
    </source>
</evidence>
<feature type="domain" description="AMP-dependent synthetase/ligase" evidence="3">
    <location>
        <begin position="80"/>
        <end position="483"/>
    </location>
</feature>
<dbReference type="Gene3D" id="3.40.50.12780">
    <property type="entry name" value="N-terminal domain of ligase-like"/>
    <property type="match status" value="1"/>
</dbReference>
<dbReference type="PANTHER" id="PTHR43272:SF33">
    <property type="entry name" value="AMP-BINDING DOMAIN-CONTAINING PROTEIN-RELATED"/>
    <property type="match status" value="1"/>
</dbReference>
<keyword evidence="5" id="KW-1185">Reference proteome</keyword>
<evidence type="ECO:0000313" key="5">
    <source>
        <dbReference type="Proteomes" id="UP001212152"/>
    </source>
</evidence>
<dbReference type="Pfam" id="PF00501">
    <property type="entry name" value="AMP-binding"/>
    <property type="match status" value="1"/>
</dbReference>
<accession>A0AAD5XQF1</accession>
<dbReference type="GO" id="GO:0005524">
    <property type="term" value="F:ATP binding"/>
    <property type="evidence" value="ECO:0007669"/>
    <property type="project" value="UniProtKB-KW"/>
</dbReference>
<dbReference type="Proteomes" id="UP001212152">
    <property type="component" value="Unassembled WGS sequence"/>
</dbReference>
<evidence type="ECO:0000313" key="4">
    <source>
        <dbReference type="EMBL" id="KAJ3174949.1"/>
    </source>
</evidence>
<dbReference type="GO" id="GO:0005783">
    <property type="term" value="C:endoplasmic reticulum"/>
    <property type="evidence" value="ECO:0007669"/>
    <property type="project" value="TreeGrafter"/>
</dbReference>
<dbReference type="InterPro" id="IPR000873">
    <property type="entry name" value="AMP-dep_synth/lig_dom"/>
</dbReference>
<keyword evidence="4" id="KW-0436">Ligase</keyword>
<dbReference type="EMBL" id="JADGJQ010000058">
    <property type="protein sequence ID" value="KAJ3174949.1"/>
    <property type="molecule type" value="Genomic_DNA"/>
</dbReference>
<gene>
    <name evidence="4" type="primary">ACSL6_2</name>
    <name evidence="4" type="ORF">HDU87_006615</name>
</gene>
<reference evidence="4" key="1">
    <citation type="submission" date="2020-05" db="EMBL/GenBank/DDBJ databases">
        <title>Phylogenomic resolution of chytrid fungi.</title>
        <authorList>
            <person name="Stajich J.E."/>
            <person name="Amses K."/>
            <person name="Simmons R."/>
            <person name="Seto K."/>
            <person name="Myers J."/>
            <person name="Bonds A."/>
            <person name="Quandt C.A."/>
            <person name="Barry K."/>
            <person name="Liu P."/>
            <person name="Grigoriev I."/>
            <person name="Longcore J.E."/>
            <person name="James T.Y."/>
        </authorList>
    </citation>
    <scope>NUCLEOTIDE SEQUENCE</scope>
    <source>
        <strain evidence="4">JEL0379</strain>
    </source>
</reference>
<sequence length="667" mass="72816">MTIPIPAYPVPDVLSVQVPNSPDIPGEGKPRVHYLTMEREYRVKQMGKRTGWQLFQAGKQISADSPFLGERESKGGVAGRYLWQTYAEVETRAANVGSALAKLGLQHVAISSKNCSHYTIVELAAFRQAITVVPIYDALATDENVMAHMVSMPRCGLLFTASKRVAGLISMCQRVPCLKTIVTLDAYREEDKQQLAEVGVELISFADLENRGAANLIEPAKQSPTNVARICYTSGTTGLPKGVIITHGMVSAATERFQLGAEAGLDIDIGPTDVVISYLPMAHVFENVCNGIAWAAGARIGFWQGDVARLMDDCAELRPTCFMGTPRIYTRIYDAVVGKVKSGGWMKSLLFAAACRGKTGWLSKHAYDHPVWDKVVFQKVRSMLGGRVRFLLTGAAPLSPEVADFLKIAFSCPVIEGYGMTEGMASVTVTCARDLKATGTVGVPVPGVYVKLVDIPEMNYLSKNDPPAGEVCFKGPVAFPGYFEDPEKTAETIDKDGWVHTGDIGIWTSTGHLKIIDRAKALLKLSQGEYVSPEKVEVTYSRHPAIESMFVTGNSLESYLVGVVNPSKPALLTLLWERGVQGDFAEAPLEVLCAHKAVRAAVVTELNQWVRKSGSLKGFEIVKNLILEPTPFSDLGLITPTYKLKRFESKKYYEEQVSSMYAEGPLC</sequence>
<dbReference type="GO" id="GO:0004467">
    <property type="term" value="F:long-chain fatty acid-CoA ligase activity"/>
    <property type="evidence" value="ECO:0007669"/>
    <property type="project" value="TreeGrafter"/>
</dbReference>
<dbReference type="SUPFAM" id="SSF56801">
    <property type="entry name" value="Acetyl-CoA synthetase-like"/>
    <property type="match status" value="1"/>
</dbReference>